<dbReference type="OrthoDB" id="785127at2759"/>
<dbReference type="AlphaFoldDB" id="A0A811RWI7"/>
<dbReference type="PANTHER" id="PTHR47482">
    <property type="entry name" value="OS11G0632001 PROTEIN"/>
    <property type="match status" value="1"/>
</dbReference>
<accession>A0A811RWI7</accession>
<keyword evidence="4" id="KW-1185">Reference proteome</keyword>
<comment type="caution">
    <text evidence="3">The sequence shown here is derived from an EMBL/GenBank/DDBJ whole genome shotgun (WGS) entry which is preliminary data.</text>
</comment>
<reference evidence="3" key="1">
    <citation type="submission" date="2020-10" db="EMBL/GenBank/DDBJ databases">
        <authorList>
            <person name="Han B."/>
            <person name="Lu T."/>
            <person name="Zhao Q."/>
            <person name="Huang X."/>
            <person name="Zhao Y."/>
        </authorList>
    </citation>
    <scope>NUCLEOTIDE SEQUENCE</scope>
</reference>
<dbReference type="Pfam" id="PF03101">
    <property type="entry name" value="FAR1"/>
    <property type="match status" value="1"/>
</dbReference>
<feature type="compositionally biased region" description="Acidic residues" evidence="1">
    <location>
        <begin position="245"/>
        <end position="259"/>
    </location>
</feature>
<evidence type="ECO:0000313" key="3">
    <source>
        <dbReference type="EMBL" id="CAD6333198.1"/>
    </source>
</evidence>
<gene>
    <name evidence="3" type="ORF">NCGR_LOCUS57296</name>
</gene>
<evidence type="ECO:0000313" key="4">
    <source>
        <dbReference type="Proteomes" id="UP000604825"/>
    </source>
</evidence>
<dbReference type="Proteomes" id="UP000604825">
    <property type="component" value="Unassembled WGS sequence"/>
</dbReference>
<evidence type="ECO:0000256" key="1">
    <source>
        <dbReference type="SAM" id="MobiDB-lite"/>
    </source>
</evidence>
<dbReference type="EMBL" id="CAJGYO010000017">
    <property type="protein sequence ID" value="CAD6333198.1"/>
    <property type="molecule type" value="Genomic_DNA"/>
</dbReference>
<name>A0A811RWI7_9POAL</name>
<proteinExistence type="predicted"/>
<feature type="domain" description="FAR1" evidence="2">
    <location>
        <begin position="184"/>
        <end position="309"/>
    </location>
</feature>
<sequence>MPISTAALRLLPIRTDQRTRGSHTHLRTQHAIPRGLVLRPDGARAAEQQAASMEAAGTAKDANPSGPSPEVTAAAAAAAAAFGEEQEALVLNAWNAMKGKSALKCFLSLWSNMDFPSIKNAILEVLFMARIEDRNEGSTANPVVADNELNGAGNEVAEEEEEVWSTPQMPHNGLSFASLDEVKEYYNSYAKRTGFSIRTNTSRRSAITRKMQKVQFVCNKEGFGKKRRVAAQLVEAITCNSINDEAEEEDSAQEEEDDQGEKRKKLDKCKKRKMEKMLHTNCKARMVVKMIGSRWQVIYFLAKHNHDIMVKPSLKKFLRSHRGIPKPEKDFIVLLHGCNLSMGRIMQLMSEFYGSA</sequence>
<feature type="region of interest" description="Disordered" evidence="1">
    <location>
        <begin position="43"/>
        <end position="71"/>
    </location>
</feature>
<organism evidence="3 4">
    <name type="scientific">Miscanthus lutarioriparius</name>
    <dbReference type="NCBI Taxonomy" id="422564"/>
    <lineage>
        <taxon>Eukaryota</taxon>
        <taxon>Viridiplantae</taxon>
        <taxon>Streptophyta</taxon>
        <taxon>Embryophyta</taxon>
        <taxon>Tracheophyta</taxon>
        <taxon>Spermatophyta</taxon>
        <taxon>Magnoliopsida</taxon>
        <taxon>Liliopsida</taxon>
        <taxon>Poales</taxon>
        <taxon>Poaceae</taxon>
        <taxon>PACMAD clade</taxon>
        <taxon>Panicoideae</taxon>
        <taxon>Andropogonodae</taxon>
        <taxon>Andropogoneae</taxon>
        <taxon>Saccharinae</taxon>
        <taxon>Miscanthus</taxon>
    </lineage>
</organism>
<feature type="compositionally biased region" description="Low complexity" evidence="1">
    <location>
        <begin position="43"/>
        <end position="56"/>
    </location>
</feature>
<feature type="region of interest" description="Disordered" evidence="1">
    <location>
        <begin position="245"/>
        <end position="266"/>
    </location>
</feature>
<dbReference type="PANTHER" id="PTHR47482:SF24">
    <property type="entry name" value="PROTEIN FAR1-RELATED SEQUENCE"/>
    <property type="match status" value="1"/>
</dbReference>
<protein>
    <recommendedName>
        <fullName evidence="2">FAR1 domain-containing protein</fullName>
    </recommendedName>
</protein>
<dbReference type="InterPro" id="IPR004330">
    <property type="entry name" value="FAR1_DNA_bnd_dom"/>
</dbReference>
<evidence type="ECO:0000259" key="2">
    <source>
        <dbReference type="Pfam" id="PF03101"/>
    </source>
</evidence>